<protein>
    <submittedName>
        <fullName evidence="7">UbiA family prenyltransferase</fullName>
    </submittedName>
</protein>
<keyword evidence="5 6" id="KW-0472">Membrane</keyword>
<dbReference type="PANTHER" id="PTHR11048:SF5">
    <property type="entry name" value="DECAPRENYL-PHOSPHATE PHOSPHORIBOSYLTRANSFERASE"/>
    <property type="match status" value="1"/>
</dbReference>
<evidence type="ECO:0000256" key="4">
    <source>
        <dbReference type="ARBA" id="ARBA00022989"/>
    </source>
</evidence>
<proteinExistence type="predicted"/>
<keyword evidence="3 6" id="KW-0812">Transmembrane</keyword>
<feature type="transmembrane region" description="Helical" evidence="6">
    <location>
        <begin position="398"/>
        <end position="425"/>
    </location>
</feature>
<dbReference type="SUPFAM" id="SSF56784">
    <property type="entry name" value="HAD-like"/>
    <property type="match status" value="1"/>
</dbReference>
<dbReference type="InterPro" id="IPR039653">
    <property type="entry name" value="Prenyltransferase"/>
</dbReference>
<keyword evidence="7" id="KW-0808">Transferase</keyword>
<dbReference type="CDD" id="cd13963">
    <property type="entry name" value="PT_UbiA_2"/>
    <property type="match status" value="1"/>
</dbReference>
<dbReference type="NCBIfam" id="NF006088">
    <property type="entry name" value="PRK08238.1"/>
    <property type="match status" value="1"/>
</dbReference>
<evidence type="ECO:0000256" key="1">
    <source>
        <dbReference type="ARBA" id="ARBA00004141"/>
    </source>
</evidence>
<dbReference type="Pfam" id="PF12710">
    <property type="entry name" value="HAD"/>
    <property type="match status" value="1"/>
</dbReference>
<dbReference type="PANTHER" id="PTHR11048">
    <property type="entry name" value="PRENYLTRANSFERASES"/>
    <property type="match status" value="1"/>
</dbReference>
<comment type="caution">
    <text evidence="7">The sequence shown here is derived from an EMBL/GenBank/DDBJ whole genome shotgun (WGS) entry which is preliminary data.</text>
</comment>
<dbReference type="InterPro" id="IPR036412">
    <property type="entry name" value="HAD-like_sf"/>
</dbReference>
<evidence type="ECO:0000256" key="6">
    <source>
        <dbReference type="SAM" id="Phobius"/>
    </source>
</evidence>
<dbReference type="InterPro" id="IPR044878">
    <property type="entry name" value="UbiA_sf"/>
</dbReference>
<feature type="transmembrane region" description="Helical" evidence="6">
    <location>
        <begin position="233"/>
        <end position="253"/>
    </location>
</feature>
<dbReference type="Proteomes" id="UP000244906">
    <property type="component" value="Unassembled WGS sequence"/>
</dbReference>
<feature type="transmembrane region" description="Helical" evidence="6">
    <location>
        <begin position="351"/>
        <end position="367"/>
    </location>
</feature>
<organism evidence="7 8">
    <name type="scientific">Pelagibaculum spongiae</name>
    <dbReference type="NCBI Taxonomy" id="2080658"/>
    <lineage>
        <taxon>Bacteria</taxon>
        <taxon>Pseudomonadati</taxon>
        <taxon>Pseudomonadota</taxon>
        <taxon>Gammaproteobacteria</taxon>
        <taxon>Oceanospirillales</taxon>
        <taxon>Pelagibaculum</taxon>
    </lineage>
</organism>
<keyword evidence="8" id="KW-1185">Reference proteome</keyword>
<dbReference type="GO" id="GO:0009247">
    <property type="term" value="P:glycolipid biosynthetic process"/>
    <property type="evidence" value="ECO:0007669"/>
    <property type="project" value="TreeGrafter"/>
</dbReference>
<name>A0A2V1GTC6_9GAMM</name>
<dbReference type="Pfam" id="PF01040">
    <property type="entry name" value="UbiA"/>
    <property type="match status" value="1"/>
</dbReference>
<dbReference type="GO" id="GO:0005886">
    <property type="term" value="C:plasma membrane"/>
    <property type="evidence" value="ECO:0007669"/>
    <property type="project" value="TreeGrafter"/>
</dbReference>
<dbReference type="InterPro" id="IPR023214">
    <property type="entry name" value="HAD_sf"/>
</dbReference>
<dbReference type="EMBL" id="QDDL01000004">
    <property type="protein sequence ID" value="PVZ68925.1"/>
    <property type="molecule type" value="Genomic_DNA"/>
</dbReference>
<reference evidence="7 8" key="1">
    <citation type="submission" date="2018-04" db="EMBL/GenBank/DDBJ databases">
        <title>Thalassorhabdus spongiae gen. nov., sp. nov., isolated from a marine sponge in South-West Iceland.</title>
        <authorList>
            <person name="Knobloch S."/>
            <person name="Daussin A."/>
            <person name="Johannsson R."/>
            <person name="Marteinsson V.T."/>
        </authorList>
    </citation>
    <scope>NUCLEOTIDE SEQUENCE [LARGE SCALE GENOMIC DNA]</scope>
    <source>
        <strain evidence="7 8">Hp12</strain>
    </source>
</reference>
<keyword evidence="4 6" id="KW-1133">Transmembrane helix</keyword>
<dbReference type="Gene3D" id="1.10.357.140">
    <property type="entry name" value="UbiA prenyltransferase"/>
    <property type="match status" value="1"/>
</dbReference>
<gene>
    <name evidence="7" type="ORF">DC094_11785</name>
</gene>
<evidence type="ECO:0000256" key="3">
    <source>
        <dbReference type="ARBA" id="ARBA00022692"/>
    </source>
</evidence>
<evidence type="ECO:0000256" key="5">
    <source>
        <dbReference type="ARBA" id="ARBA00023136"/>
    </source>
</evidence>
<evidence type="ECO:0000313" key="7">
    <source>
        <dbReference type="EMBL" id="PVZ68925.1"/>
    </source>
</evidence>
<accession>A0A2V1GTC6</accession>
<sequence>MNKQYLSSACARSVDHPVCVDLDGTLIHSDMLLESLVRALKQKPWLVFFLPMWLARGKAYLKSQLASIGKPDPSVLPYDQRIIGYLKQQKAQGRKLVLASGSHHSLVQPVADHLQLFDEVLASDDKTNLTGTNKVTLLKEKYGDQQFDYIGNDRADLKVWPHAAGALIANASQSVKSAAADLQFVEEFPAPDKQAAKTFFKGIRIHQWVKNLLVFVPLMTSHQLNLLTFSQSVLAFIAFGFCASAVYLINDLMDLDSDRHHHSKCNRPLASGKMSIMQGVLLTPVFMLISALICISLPMQFAWVLGAYFVVTMAYSLRLKKTELIDVLLLAGLYTVRVVAGAAAISVELSFWLLAFSIFLFFSLAMIKRLSELDKLQQDQGEQTESPIKEKARGRGYVIADIQILQIMAATSGYSAVVVLAMYINNKDIMSLYPSPQLLWALCPIVLLWISRMLLLTSRGEMNEDPVVFAIRDRISWVLGGIAGVALIAATLGL</sequence>
<keyword evidence="2" id="KW-1003">Cell membrane</keyword>
<evidence type="ECO:0000256" key="2">
    <source>
        <dbReference type="ARBA" id="ARBA00022475"/>
    </source>
</evidence>
<feature type="transmembrane region" description="Helical" evidence="6">
    <location>
        <begin position="324"/>
        <end position="345"/>
    </location>
</feature>
<dbReference type="InterPro" id="IPR000537">
    <property type="entry name" value="UbiA_prenyltransferase"/>
</dbReference>
<feature type="transmembrane region" description="Helical" evidence="6">
    <location>
        <begin position="475"/>
        <end position="493"/>
    </location>
</feature>
<feature type="transmembrane region" description="Helical" evidence="6">
    <location>
        <begin position="299"/>
        <end position="317"/>
    </location>
</feature>
<comment type="subcellular location">
    <subcellularLocation>
        <location evidence="1">Membrane</location>
        <topology evidence="1">Multi-pass membrane protein</topology>
    </subcellularLocation>
</comment>
<dbReference type="GO" id="GO:0016765">
    <property type="term" value="F:transferase activity, transferring alkyl or aryl (other than methyl) groups"/>
    <property type="evidence" value="ECO:0007669"/>
    <property type="project" value="InterPro"/>
</dbReference>
<dbReference type="RefSeq" id="WP_116687309.1">
    <property type="nucleotide sequence ID" value="NZ_CAWNYD010000004.1"/>
</dbReference>
<dbReference type="OrthoDB" id="9803632at2"/>
<dbReference type="AlphaFoldDB" id="A0A2V1GTC6"/>
<dbReference type="Gene3D" id="3.40.50.1000">
    <property type="entry name" value="HAD superfamily/HAD-like"/>
    <property type="match status" value="1"/>
</dbReference>
<evidence type="ECO:0000313" key="8">
    <source>
        <dbReference type="Proteomes" id="UP000244906"/>
    </source>
</evidence>
<feature type="transmembrane region" description="Helical" evidence="6">
    <location>
        <begin position="437"/>
        <end position="455"/>
    </location>
</feature>